<dbReference type="GeneID" id="108051868"/>
<feature type="transmembrane region" description="Helical" evidence="4">
    <location>
        <begin position="714"/>
        <end position="735"/>
    </location>
</feature>
<keyword evidence="4" id="KW-1133">Transmembrane helix</keyword>
<accession>A0ABM5JC43</accession>
<name>A0ABM5JC43_DRORH</name>
<organism evidence="7 8">
    <name type="scientific">Drosophila rhopaloa</name>
    <name type="common">Fruit fly</name>
    <dbReference type="NCBI Taxonomy" id="1041015"/>
    <lineage>
        <taxon>Eukaryota</taxon>
        <taxon>Metazoa</taxon>
        <taxon>Ecdysozoa</taxon>
        <taxon>Arthropoda</taxon>
        <taxon>Hexapoda</taxon>
        <taxon>Insecta</taxon>
        <taxon>Pterygota</taxon>
        <taxon>Neoptera</taxon>
        <taxon>Endopterygota</taxon>
        <taxon>Diptera</taxon>
        <taxon>Brachycera</taxon>
        <taxon>Muscomorpha</taxon>
        <taxon>Ephydroidea</taxon>
        <taxon>Drosophilidae</taxon>
        <taxon>Drosophila</taxon>
        <taxon>Sophophora</taxon>
    </lineage>
</organism>
<feature type="chain" id="PRO_5045708870" description="EMI domain-containing protein" evidence="5">
    <location>
        <begin position="21"/>
        <end position="755"/>
    </location>
</feature>
<evidence type="ECO:0000256" key="2">
    <source>
        <dbReference type="ARBA" id="ARBA00023157"/>
    </source>
</evidence>
<feature type="compositionally biased region" description="Low complexity" evidence="3">
    <location>
        <begin position="567"/>
        <end position="584"/>
    </location>
</feature>
<dbReference type="EnsemblMetazoa" id="XM_044460459.1">
    <property type="protein sequence ID" value="XP_044316394.1"/>
    <property type="gene ID" value="LOC108051868"/>
</dbReference>
<sequence length="755" mass="81980">MSQIRWLLVWLIFLIVLVDSFRAYGPNVCSRQEFVTYIHPVYRSKKVPYQEHSFWSGWQTKYRTEYSYQDEVSYRYETRYTCCPGYEGSIYSCRPVCQVRCPANSFCAAPQQCRCNEGYGGSECQPLCPAVCGKHEFCERPGQCSCLNGYSRNSRTENCQPVCPEGCGDHGFCAEPSQCQCEPGYEKIQGACQPSCDPECGPNSYCKEPHLCACLQGYQEDAQGHCSPFCGEGCGQNSRCVRPGVCECEPGYAGSESGTNCRPECSSCPENSSCSAPEVCVCNPGFMKNGNLCEPHCDEDCGQNSRCVRPEICECEPGYAGSDKGTNCQPVCSSCPENGSCTAPEVCVCNPGYMKNGNICQPHCEEACSDLGRCVAPNQCECYPGHEETGEDRKCQPKCSKGCPNGFCNTPEKCACNTGFLMGPNETCEPQCIPACVHGKCTQPGTCSCDPGYRFKDNSQHVCEAICELGCKNGECMAPNVCICKEGYQPEDLNHPTSVCHPVCPTACVNGTCTAPGECSCLEGYTKSSATTCKPHCAAGCEFGDCVAPDECQCLPGYENTDQGCQPQATSTSTSQPTTETSEAVDTTSARARDPITTPATKETDATYADLLQPHYSNCSGGCLCWIEFDDEGILSTAKCAKVCADHQDQPCLDLANCRCDLPSGKMICNDVAPEDEDSSSEETHYVCRVPQRIKARSESEVMLAKGSTSTPKWMVIMGSCAGIILGAAMAAVAAKYYRGYRSRHNFETEAIYEN</sequence>
<dbReference type="PROSITE" id="PS51041">
    <property type="entry name" value="EMI"/>
    <property type="match status" value="1"/>
</dbReference>
<keyword evidence="4" id="KW-0472">Membrane</keyword>
<proteinExistence type="predicted"/>
<reference evidence="7" key="2">
    <citation type="submission" date="2025-05" db="UniProtKB">
        <authorList>
            <consortium name="EnsemblMetazoa"/>
        </authorList>
    </citation>
    <scope>IDENTIFICATION</scope>
</reference>
<dbReference type="RefSeq" id="XP_044316394.1">
    <property type="nucleotide sequence ID" value="XM_044460459.1"/>
</dbReference>
<dbReference type="InterPro" id="IPR000742">
    <property type="entry name" value="EGF"/>
</dbReference>
<dbReference type="PANTHER" id="PTHR24047:SF29">
    <property type="entry name" value="EATER-RELATED"/>
    <property type="match status" value="1"/>
</dbReference>
<dbReference type="InterPro" id="IPR011489">
    <property type="entry name" value="EMI_domain"/>
</dbReference>
<dbReference type="PANTHER" id="PTHR24047">
    <property type="entry name" value="FI01909P-RELATED"/>
    <property type="match status" value="1"/>
</dbReference>
<protein>
    <recommendedName>
        <fullName evidence="6">EMI domain-containing protein</fullName>
    </recommendedName>
</protein>
<feature type="domain" description="EMI" evidence="6">
    <location>
        <begin position="25"/>
        <end position="95"/>
    </location>
</feature>
<dbReference type="PROSITE" id="PS01186">
    <property type="entry name" value="EGF_2"/>
    <property type="match status" value="1"/>
</dbReference>
<evidence type="ECO:0000313" key="8">
    <source>
        <dbReference type="Proteomes" id="UP001652680"/>
    </source>
</evidence>
<evidence type="ECO:0000256" key="5">
    <source>
        <dbReference type="SAM" id="SignalP"/>
    </source>
</evidence>
<dbReference type="SMART" id="SM00181">
    <property type="entry name" value="EGF"/>
    <property type="match status" value="14"/>
</dbReference>
<keyword evidence="4" id="KW-0812">Transmembrane</keyword>
<feature type="signal peptide" evidence="5">
    <location>
        <begin position="1"/>
        <end position="20"/>
    </location>
</feature>
<keyword evidence="8" id="KW-1185">Reference proteome</keyword>
<evidence type="ECO:0000259" key="6">
    <source>
        <dbReference type="PROSITE" id="PS51041"/>
    </source>
</evidence>
<evidence type="ECO:0000256" key="3">
    <source>
        <dbReference type="SAM" id="MobiDB-lite"/>
    </source>
</evidence>
<dbReference type="Gene3D" id="2.10.25.10">
    <property type="entry name" value="Laminin"/>
    <property type="match status" value="11"/>
</dbReference>
<evidence type="ECO:0000256" key="4">
    <source>
        <dbReference type="SAM" id="Phobius"/>
    </source>
</evidence>
<evidence type="ECO:0000313" key="7">
    <source>
        <dbReference type="EnsemblMetazoa" id="XP_044316394.1"/>
    </source>
</evidence>
<reference evidence="8" key="1">
    <citation type="journal article" date="2021" name="Elife">
        <title>Highly contiguous assemblies of 101 drosophilid genomes.</title>
        <authorList>
            <person name="Kim B.Y."/>
            <person name="Wang J.R."/>
            <person name="Miller D.E."/>
            <person name="Barmina O."/>
            <person name="Delaney E."/>
            <person name="Thompson A."/>
            <person name="Comeault A.A."/>
            <person name="Peede D."/>
            <person name="D'Agostino E.R."/>
            <person name="Pelaez J."/>
            <person name="Aguilar J.M."/>
            <person name="Haji D."/>
            <person name="Matsunaga T."/>
            <person name="Armstrong E.E."/>
            <person name="Zych M."/>
            <person name="Ogawa Y."/>
            <person name="Stamenkovic-Radak M."/>
            <person name="Jelic M."/>
            <person name="Veselinovic M.S."/>
            <person name="Tanaskovic M."/>
            <person name="Eric P."/>
            <person name="Gao J.J."/>
            <person name="Katoh T.K."/>
            <person name="Toda M.J."/>
            <person name="Watabe H."/>
            <person name="Watada M."/>
            <person name="Davis J.S."/>
            <person name="Moyle L.C."/>
            <person name="Manoli G."/>
            <person name="Bertolini E."/>
            <person name="Kostal V."/>
            <person name="Hawley R.S."/>
            <person name="Takahashi A."/>
            <person name="Jones C.D."/>
            <person name="Price D.K."/>
            <person name="Whiteman N."/>
            <person name="Kopp A."/>
            <person name="Matute D.R."/>
            <person name="Petrov D.A."/>
        </authorList>
    </citation>
    <scope>NUCLEOTIDE SEQUENCE [LARGE SCALE GENOMIC DNA]</scope>
</reference>
<keyword evidence="2" id="KW-1015">Disulfide bond</keyword>
<evidence type="ECO:0000256" key="1">
    <source>
        <dbReference type="ARBA" id="ARBA00022729"/>
    </source>
</evidence>
<feature type="region of interest" description="Disordered" evidence="3">
    <location>
        <begin position="563"/>
        <end position="602"/>
    </location>
</feature>
<keyword evidence="1 5" id="KW-0732">Signal</keyword>
<dbReference type="InterPro" id="IPR053255">
    <property type="entry name" value="EGF-like_domain"/>
</dbReference>
<dbReference type="Proteomes" id="UP001652680">
    <property type="component" value="Unassembled WGS sequence"/>
</dbReference>